<evidence type="ECO:0000313" key="1">
    <source>
        <dbReference type="EMBL" id="CAB5665561.1"/>
    </source>
</evidence>
<protein>
    <submittedName>
        <fullName evidence="1">Uncharacterized protein</fullName>
    </submittedName>
</protein>
<sequence length="77" mass="8788">MHNLMKGYIMVIQKTLLIDNDKIKKIKTAINKRKYAHADEISLLWQHALKSSSVFSWGKVMLISIISGLVITIATYL</sequence>
<dbReference type="AlphaFoldDB" id="A0A2X2E0B2"/>
<comment type="caution">
    <text evidence="1">The sequence shown here is derived from an EMBL/GenBank/DDBJ whole genome shotgun (WGS) entry which is preliminary data.</text>
</comment>
<organism evidence="1 2">
    <name type="scientific">Providencia rettgeri</name>
    <dbReference type="NCBI Taxonomy" id="587"/>
    <lineage>
        <taxon>Bacteria</taxon>
        <taxon>Pseudomonadati</taxon>
        <taxon>Pseudomonadota</taxon>
        <taxon>Gammaproteobacteria</taxon>
        <taxon>Enterobacterales</taxon>
        <taxon>Morganellaceae</taxon>
        <taxon>Providencia</taxon>
    </lineage>
</organism>
<accession>A0A2X2E0B2</accession>
<dbReference type="Proteomes" id="UP000834611">
    <property type="component" value="Unassembled WGS sequence"/>
</dbReference>
<name>A0A2X2E0B2_PRORE</name>
<reference evidence="1" key="1">
    <citation type="submission" date="2020-05" db="EMBL/GenBank/DDBJ databases">
        <authorList>
            <person name="Delgado-Blas J."/>
        </authorList>
    </citation>
    <scope>NUCLEOTIDE SEQUENCE</scope>
    <source>
        <strain evidence="1">BB1453</strain>
    </source>
</reference>
<gene>
    <name evidence="1" type="ORF">GHA_00459</name>
</gene>
<dbReference type="EMBL" id="CAHPSF010000001">
    <property type="protein sequence ID" value="CAB5665561.1"/>
    <property type="molecule type" value="Genomic_DNA"/>
</dbReference>
<evidence type="ECO:0000313" key="2">
    <source>
        <dbReference type="Proteomes" id="UP000834611"/>
    </source>
</evidence>
<proteinExistence type="predicted"/>